<dbReference type="SMART" id="SM00343">
    <property type="entry name" value="ZnF_C2HC"/>
    <property type="match status" value="1"/>
</dbReference>
<evidence type="ECO:0000259" key="3">
    <source>
        <dbReference type="PROSITE" id="PS50158"/>
    </source>
</evidence>
<evidence type="ECO:0000256" key="1">
    <source>
        <dbReference type="PROSITE-ProRule" id="PRU00047"/>
    </source>
</evidence>
<keyword evidence="1" id="KW-0479">Metal-binding</keyword>
<name>A0AAD8TQ53_LOLMU</name>
<dbReference type="GO" id="GO:0003676">
    <property type="term" value="F:nucleic acid binding"/>
    <property type="evidence" value="ECO:0007669"/>
    <property type="project" value="InterPro"/>
</dbReference>
<dbReference type="InterPro" id="IPR001878">
    <property type="entry name" value="Znf_CCHC"/>
</dbReference>
<proteinExistence type="predicted"/>
<dbReference type="InterPro" id="IPR036875">
    <property type="entry name" value="Znf_CCHC_sf"/>
</dbReference>
<feature type="compositionally biased region" description="Polar residues" evidence="2">
    <location>
        <begin position="111"/>
        <end position="129"/>
    </location>
</feature>
<feature type="region of interest" description="Disordered" evidence="2">
    <location>
        <begin position="99"/>
        <end position="187"/>
    </location>
</feature>
<dbReference type="PANTHER" id="PTHR15503">
    <property type="entry name" value="LDOC1 RELATED"/>
    <property type="match status" value="1"/>
</dbReference>
<dbReference type="PANTHER" id="PTHR15503:SF45">
    <property type="entry name" value="RNA-DIRECTED DNA POLYMERASE HOMOLOG"/>
    <property type="match status" value="1"/>
</dbReference>
<dbReference type="InterPro" id="IPR032567">
    <property type="entry name" value="RTL1-rel"/>
</dbReference>
<dbReference type="EMBL" id="JAUUTY010000001">
    <property type="protein sequence ID" value="KAK1691750.1"/>
    <property type="molecule type" value="Genomic_DNA"/>
</dbReference>
<keyword evidence="5" id="KW-1185">Reference proteome</keyword>
<organism evidence="4 5">
    <name type="scientific">Lolium multiflorum</name>
    <name type="common">Italian ryegrass</name>
    <name type="synonym">Lolium perenne subsp. multiflorum</name>
    <dbReference type="NCBI Taxonomy" id="4521"/>
    <lineage>
        <taxon>Eukaryota</taxon>
        <taxon>Viridiplantae</taxon>
        <taxon>Streptophyta</taxon>
        <taxon>Embryophyta</taxon>
        <taxon>Tracheophyta</taxon>
        <taxon>Spermatophyta</taxon>
        <taxon>Magnoliopsida</taxon>
        <taxon>Liliopsida</taxon>
        <taxon>Poales</taxon>
        <taxon>Poaceae</taxon>
        <taxon>BOP clade</taxon>
        <taxon>Pooideae</taxon>
        <taxon>Poodae</taxon>
        <taxon>Poeae</taxon>
        <taxon>Poeae Chloroplast Group 2 (Poeae type)</taxon>
        <taxon>Loliodinae</taxon>
        <taxon>Loliinae</taxon>
        <taxon>Lolium</taxon>
    </lineage>
</organism>
<feature type="domain" description="CCHC-type" evidence="3">
    <location>
        <begin position="197"/>
        <end position="212"/>
    </location>
</feature>
<feature type="region of interest" description="Disordered" evidence="2">
    <location>
        <begin position="419"/>
        <end position="451"/>
    </location>
</feature>
<keyword evidence="1" id="KW-0862">Zinc</keyword>
<accession>A0AAD8TQ53</accession>
<dbReference type="Gene3D" id="4.10.60.10">
    <property type="entry name" value="Zinc finger, CCHC-type"/>
    <property type="match status" value="1"/>
</dbReference>
<feature type="compositionally biased region" description="Low complexity" evidence="2">
    <location>
        <begin position="148"/>
        <end position="175"/>
    </location>
</feature>
<dbReference type="PROSITE" id="PS50158">
    <property type="entry name" value="ZF_CCHC"/>
    <property type="match status" value="1"/>
</dbReference>
<comment type="caution">
    <text evidence="4">The sequence shown here is derived from an EMBL/GenBank/DDBJ whole genome shotgun (WGS) entry which is preliminary data.</text>
</comment>
<dbReference type="GO" id="GO:0008270">
    <property type="term" value="F:zinc ion binding"/>
    <property type="evidence" value="ECO:0007669"/>
    <property type="project" value="UniProtKB-KW"/>
</dbReference>
<evidence type="ECO:0000256" key="2">
    <source>
        <dbReference type="SAM" id="MobiDB-lite"/>
    </source>
</evidence>
<gene>
    <name evidence="4" type="ORF">QYE76_008447</name>
</gene>
<dbReference type="AlphaFoldDB" id="A0AAD8TQ53"/>
<evidence type="ECO:0000313" key="4">
    <source>
        <dbReference type="EMBL" id="KAK1691750.1"/>
    </source>
</evidence>
<dbReference type="Pfam" id="PF03732">
    <property type="entry name" value="Retrotrans_gag"/>
    <property type="match status" value="1"/>
</dbReference>
<reference evidence="4" key="1">
    <citation type="submission" date="2023-07" db="EMBL/GenBank/DDBJ databases">
        <title>A chromosome-level genome assembly of Lolium multiflorum.</title>
        <authorList>
            <person name="Chen Y."/>
            <person name="Copetti D."/>
            <person name="Kolliker R."/>
            <person name="Studer B."/>
        </authorList>
    </citation>
    <scope>NUCLEOTIDE SEQUENCE</scope>
    <source>
        <strain evidence="4">02402/16</strain>
        <tissue evidence="4">Leaf</tissue>
    </source>
</reference>
<dbReference type="InterPro" id="IPR005162">
    <property type="entry name" value="Retrotrans_gag_dom"/>
</dbReference>
<keyword evidence="1" id="KW-0863">Zinc-finger</keyword>
<protein>
    <recommendedName>
        <fullName evidence="3">CCHC-type domain-containing protein</fullName>
    </recommendedName>
</protein>
<dbReference type="Pfam" id="PF00098">
    <property type="entry name" value="zf-CCHC"/>
    <property type="match status" value="1"/>
</dbReference>
<dbReference type="SUPFAM" id="SSF57756">
    <property type="entry name" value="Retrovirus zinc finger-like domains"/>
    <property type="match status" value="1"/>
</dbReference>
<dbReference type="Proteomes" id="UP001231189">
    <property type="component" value="Unassembled WGS sequence"/>
</dbReference>
<evidence type="ECO:0000313" key="5">
    <source>
        <dbReference type="Proteomes" id="UP001231189"/>
    </source>
</evidence>
<sequence length="451" mass="49789">MMTWEDFKLKFSRYHVPPGLIKKMRDEFRELKQGRMSVVEYRDRFLTLSRSPDETDTNEKKKERFLNGLHDEMQTVLVNIQFVDLEALVDSAIQMEGKLNQANENRKRRMMNQSGPSNTSKYRPNSSGGFASRLNKPPVPMSRPNFPNRSGGHPRPGGNNNNNNNQHNSKNNTTNTAPRTGSNVVPIAPKDKSTVTCYECGVTGHYSNECPKKLTKAAPNTAAPAQQQCRVLTGRNPNNRNGRFYRMNATEAQEAPNVVLEPLLLGDHDNAIPMPLTMTSSMPLSSPLFPGSTHHVLETVLTHLITLVQALGQLELGIAQARTCPHHPGVPRPAWSRRQGAQGRRDAPANLALALPSAPTRRLALTPGTSQTSSLSLPCHVAVTVIDDVRHSTARHEHDAASPDLHFLCHEACPTRHDARNNTPSSPCPFAAQSATSMTDCRDPLRSPPSL</sequence>
<feature type="region of interest" description="Disordered" evidence="2">
    <location>
        <begin position="325"/>
        <end position="346"/>
    </location>
</feature>